<dbReference type="Proteomes" id="UP001208689">
    <property type="component" value="Chromosome"/>
</dbReference>
<evidence type="ECO:0000313" key="2">
    <source>
        <dbReference type="Proteomes" id="UP001208689"/>
    </source>
</evidence>
<accession>A0ABY6HQF5</accession>
<reference evidence="1" key="1">
    <citation type="submission" date="2022-09" db="EMBL/GenBank/DDBJ databases">
        <title>Actin cytoskeleton and complex cell architecture in an #Asgard archaeon.</title>
        <authorList>
            <person name="Ponce Toledo R.I."/>
            <person name="Schleper C."/>
            <person name="Rodrigues Oliveira T."/>
            <person name="Wollweber F."/>
            <person name="Xu J."/>
            <person name="Rittmann S."/>
            <person name="Klingl A."/>
            <person name="Pilhofer M."/>
        </authorList>
    </citation>
    <scope>NUCLEOTIDE SEQUENCE</scope>
    <source>
        <strain evidence="1">B-35</strain>
    </source>
</reference>
<keyword evidence="2" id="KW-1185">Reference proteome</keyword>
<gene>
    <name evidence="1" type="ORF">NEF87_001858</name>
</gene>
<dbReference type="EMBL" id="CP104013">
    <property type="protein sequence ID" value="UYP45573.1"/>
    <property type="molecule type" value="Genomic_DNA"/>
</dbReference>
<sequence length="208" mass="23741">MPPLTNNKLKKILKRINANTNLSKKYKSQWKTLVNFLGNTFGIKIEAVIKVGTISKESNNEMCDYEIIFTPDPYKECQELYPLIITRFQEMNPDDNISSIENKLKLRYKNGTKIDLLSVPKDEFETEYSQYLNTRDISQINLNAVKLVKNAVESAGFGSKIRGSHVEAIAVNVASQELSICVETILNQLRKKKLATLKTFKHIRGLLE</sequence>
<evidence type="ECO:0000313" key="1">
    <source>
        <dbReference type="EMBL" id="UYP45573.1"/>
    </source>
</evidence>
<proteinExistence type="predicted"/>
<protein>
    <submittedName>
        <fullName evidence="1">Uncharacterized protein</fullName>
    </submittedName>
</protein>
<name>A0ABY6HQF5_9ARCH</name>
<organism evidence="1 2">
    <name type="scientific">Candidatus Lokiarchaeum ossiferum</name>
    <dbReference type="NCBI Taxonomy" id="2951803"/>
    <lineage>
        <taxon>Archaea</taxon>
        <taxon>Promethearchaeati</taxon>
        <taxon>Promethearchaeota</taxon>
        <taxon>Promethearchaeia</taxon>
        <taxon>Promethearchaeales</taxon>
        <taxon>Promethearchaeaceae</taxon>
        <taxon>Candidatus Lokiarchaeum</taxon>
    </lineage>
</organism>